<feature type="domain" description="Multidrug resistance protein MdtA-like alpha-helical hairpin" evidence="4">
    <location>
        <begin position="106"/>
        <end position="175"/>
    </location>
</feature>
<evidence type="ECO:0000256" key="1">
    <source>
        <dbReference type="ARBA" id="ARBA00004196"/>
    </source>
</evidence>
<comment type="subcellular location">
    <subcellularLocation>
        <location evidence="1">Cell envelope</location>
    </subcellularLocation>
</comment>
<gene>
    <name evidence="8" type="ORF">TSACC_3407</name>
</gene>
<dbReference type="Gene3D" id="2.40.50.100">
    <property type="match status" value="1"/>
</dbReference>
<feature type="domain" description="Multidrug resistance protein MdtA-like C-terminal permuted SH3" evidence="7">
    <location>
        <begin position="308"/>
        <end position="368"/>
    </location>
</feature>
<evidence type="ECO:0000259" key="6">
    <source>
        <dbReference type="Pfam" id="PF25944"/>
    </source>
</evidence>
<dbReference type="Gene3D" id="1.10.287.470">
    <property type="entry name" value="Helix hairpin bin"/>
    <property type="match status" value="1"/>
</dbReference>
<dbReference type="InterPro" id="IPR058626">
    <property type="entry name" value="MdtA-like_b-barrel"/>
</dbReference>
<dbReference type="PROSITE" id="PS51257">
    <property type="entry name" value="PROKAR_LIPOPROTEIN"/>
    <property type="match status" value="1"/>
</dbReference>
<organism evidence="8 9">
    <name type="scientific">Terrimicrobium sacchariphilum</name>
    <dbReference type="NCBI Taxonomy" id="690879"/>
    <lineage>
        <taxon>Bacteria</taxon>
        <taxon>Pseudomonadati</taxon>
        <taxon>Verrucomicrobiota</taxon>
        <taxon>Terrimicrobiia</taxon>
        <taxon>Terrimicrobiales</taxon>
        <taxon>Terrimicrobiaceae</taxon>
        <taxon>Terrimicrobium</taxon>
    </lineage>
</organism>
<name>A0A146GDW2_TERSA</name>
<dbReference type="InParanoid" id="A0A146GDW2"/>
<dbReference type="EMBL" id="BDCO01000003">
    <property type="protein sequence ID" value="GAT35342.1"/>
    <property type="molecule type" value="Genomic_DNA"/>
</dbReference>
<dbReference type="AlphaFoldDB" id="A0A146GDW2"/>
<dbReference type="InterPro" id="IPR058624">
    <property type="entry name" value="MdtA-like_HH"/>
</dbReference>
<dbReference type="PANTHER" id="PTHR30158">
    <property type="entry name" value="ACRA/E-RELATED COMPONENT OF DRUG EFFLUX TRANSPORTER"/>
    <property type="match status" value="1"/>
</dbReference>
<evidence type="ECO:0000259" key="4">
    <source>
        <dbReference type="Pfam" id="PF25876"/>
    </source>
</evidence>
<keyword evidence="9" id="KW-1185">Reference proteome</keyword>
<dbReference type="FunCoup" id="A0A146GDW2">
    <property type="interactions" value="311"/>
</dbReference>
<dbReference type="InterPro" id="IPR006143">
    <property type="entry name" value="RND_pump_MFP"/>
</dbReference>
<sequence length="388" mass="41430">MLNSKTFLYAATALGVGFGLTACGKHNPGSKGMPQMPPQDVGVVTINPQPVEIVTELPGRTSAYRVAEVRPQVGGIILKRLYEEGSDVKEGDQLYQIDPARYQAAYDSAEAAVARAEAAADVARLIMQRRAKLVTSSVISKQDYDDASAALKQADANVAAAKADAETARINLEYTKVMSPISGRIGRSSVTEGALVTTGQTIPLATVYQLEPIYVDVTQSSAQILRLRKQFQQGELKGVDGKEAQAKLILEDGTTYEHPGKLQFSEVAVDQGTGSVTLRAVFPNPEQALLPGMFVRALITEGVNEQGLLVPQRGVTRNVKGQPIALVVKADNTVEARVLETDRIVGDKWLVTKGIEPGDRVIVEGLQKTAPGAKVVPSEITKDGKEGA</sequence>
<dbReference type="SUPFAM" id="SSF111369">
    <property type="entry name" value="HlyD-like secretion proteins"/>
    <property type="match status" value="1"/>
</dbReference>
<dbReference type="PANTHER" id="PTHR30158:SF3">
    <property type="entry name" value="MULTIDRUG EFFLUX PUMP SUBUNIT ACRA-RELATED"/>
    <property type="match status" value="1"/>
</dbReference>
<evidence type="ECO:0000313" key="9">
    <source>
        <dbReference type="Proteomes" id="UP000076023"/>
    </source>
</evidence>
<dbReference type="GO" id="GO:0005886">
    <property type="term" value="C:plasma membrane"/>
    <property type="evidence" value="ECO:0007669"/>
    <property type="project" value="UniProtKB-SubCell"/>
</dbReference>
<proteinExistence type="inferred from homology"/>
<feature type="domain" description="Multidrug resistance protein MdtA-like beta-barrel" evidence="6">
    <location>
        <begin position="212"/>
        <end position="302"/>
    </location>
</feature>
<dbReference type="Pfam" id="PF25967">
    <property type="entry name" value="RND-MFP_C"/>
    <property type="match status" value="1"/>
</dbReference>
<dbReference type="RefSeq" id="WP_075081161.1">
    <property type="nucleotide sequence ID" value="NZ_BDCO01000003.1"/>
</dbReference>
<dbReference type="GO" id="GO:0022857">
    <property type="term" value="F:transmembrane transporter activity"/>
    <property type="evidence" value="ECO:0007669"/>
    <property type="project" value="InterPro"/>
</dbReference>
<dbReference type="Proteomes" id="UP000076023">
    <property type="component" value="Unassembled WGS sequence"/>
</dbReference>
<evidence type="ECO:0000259" key="5">
    <source>
        <dbReference type="Pfam" id="PF25917"/>
    </source>
</evidence>
<feature type="coiled-coil region" evidence="3">
    <location>
        <begin position="144"/>
        <end position="171"/>
    </location>
</feature>
<evidence type="ECO:0000259" key="7">
    <source>
        <dbReference type="Pfam" id="PF25967"/>
    </source>
</evidence>
<protein>
    <submittedName>
        <fullName evidence="8">Membrane fusion protein, multidrug efflux system</fullName>
    </submittedName>
</protein>
<dbReference type="GO" id="GO:0046677">
    <property type="term" value="P:response to antibiotic"/>
    <property type="evidence" value="ECO:0007669"/>
    <property type="project" value="TreeGrafter"/>
</dbReference>
<dbReference type="Gene3D" id="2.40.30.170">
    <property type="match status" value="1"/>
</dbReference>
<keyword evidence="3" id="KW-0175">Coiled coil</keyword>
<dbReference type="InterPro" id="IPR058625">
    <property type="entry name" value="MdtA-like_BSH"/>
</dbReference>
<dbReference type="Pfam" id="PF25944">
    <property type="entry name" value="Beta-barrel_RND"/>
    <property type="match status" value="1"/>
</dbReference>
<accession>A0A146GDW2</accession>
<dbReference type="Pfam" id="PF25917">
    <property type="entry name" value="BSH_RND"/>
    <property type="match status" value="1"/>
</dbReference>
<dbReference type="STRING" id="690879.TSACC_3407"/>
<dbReference type="FunFam" id="2.40.420.20:FF:000001">
    <property type="entry name" value="Efflux RND transporter periplasmic adaptor subunit"/>
    <property type="match status" value="1"/>
</dbReference>
<evidence type="ECO:0000256" key="2">
    <source>
        <dbReference type="ARBA" id="ARBA00009477"/>
    </source>
</evidence>
<dbReference type="InterPro" id="IPR058627">
    <property type="entry name" value="MdtA-like_C"/>
</dbReference>
<dbReference type="OrthoDB" id="9801814at2"/>
<dbReference type="Pfam" id="PF25876">
    <property type="entry name" value="HH_MFP_RND"/>
    <property type="match status" value="1"/>
</dbReference>
<comment type="similarity">
    <text evidence="2">Belongs to the membrane fusion protein (MFP) (TC 8.A.1) family.</text>
</comment>
<evidence type="ECO:0000313" key="8">
    <source>
        <dbReference type="EMBL" id="GAT35342.1"/>
    </source>
</evidence>
<reference evidence="9" key="1">
    <citation type="journal article" date="2017" name="Genome Announc.">
        <title>Draft Genome Sequence of Terrimicrobium sacchariphilum NM-5T, a Facultative Anaerobic Soil Bacterium of the Class Spartobacteria.</title>
        <authorList>
            <person name="Qiu Y.L."/>
            <person name="Tourlousse D.M."/>
            <person name="Matsuura N."/>
            <person name="Ohashi A."/>
            <person name="Sekiguchi Y."/>
        </authorList>
    </citation>
    <scope>NUCLEOTIDE SEQUENCE [LARGE SCALE GENOMIC DNA]</scope>
    <source>
        <strain evidence="9">NM-5</strain>
    </source>
</reference>
<dbReference type="Gene3D" id="2.40.420.20">
    <property type="match status" value="1"/>
</dbReference>
<feature type="domain" description="Multidrug resistance protein MdtA-like barrel-sandwich hybrid" evidence="5">
    <location>
        <begin position="65"/>
        <end position="207"/>
    </location>
</feature>
<comment type="caution">
    <text evidence="8">The sequence shown here is derived from an EMBL/GenBank/DDBJ whole genome shotgun (WGS) entry which is preliminary data.</text>
</comment>
<evidence type="ECO:0000256" key="3">
    <source>
        <dbReference type="SAM" id="Coils"/>
    </source>
</evidence>
<dbReference type="NCBIfam" id="TIGR01730">
    <property type="entry name" value="RND_mfp"/>
    <property type="match status" value="1"/>
</dbReference>